<dbReference type="Proteomes" id="UP000314294">
    <property type="component" value="Unassembled WGS sequence"/>
</dbReference>
<keyword evidence="3" id="KW-1185">Reference proteome</keyword>
<dbReference type="AlphaFoldDB" id="A0A4Z2ED95"/>
<gene>
    <name evidence="2" type="primary">fcho2_1</name>
    <name evidence="2" type="ORF">EYF80_063036</name>
</gene>
<organism evidence="2 3">
    <name type="scientific">Liparis tanakae</name>
    <name type="common">Tanaka's snailfish</name>
    <dbReference type="NCBI Taxonomy" id="230148"/>
    <lineage>
        <taxon>Eukaryota</taxon>
        <taxon>Metazoa</taxon>
        <taxon>Chordata</taxon>
        <taxon>Craniata</taxon>
        <taxon>Vertebrata</taxon>
        <taxon>Euteleostomi</taxon>
        <taxon>Actinopterygii</taxon>
        <taxon>Neopterygii</taxon>
        <taxon>Teleostei</taxon>
        <taxon>Neoteleostei</taxon>
        <taxon>Acanthomorphata</taxon>
        <taxon>Eupercaria</taxon>
        <taxon>Perciformes</taxon>
        <taxon>Cottioidei</taxon>
        <taxon>Cottales</taxon>
        <taxon>Liparidae</taxon>
        <taxon>Liparis</taxon>
    </lineage>
</organism>
<feature type="region of interest" description="Disordered" evidence="1">
    <location>
        <begin position="46"/>
        <end position="85"/>
    </location>
</feature>
<sequence>MYIHSIPSSGWLTLSAPNEPQRFPLFVSLGPVEFEECNAAIATEGAKPRKRKPFVLPGRKKDKDTDSTESTEVEPANTANGAPPGYYGAIDIQNAVSNAFRSRPVNIYKHRKS</sequence>
<proteinExistence type="predicted"/>
<name>A0A4Z2ED95_9TELE</name>
<comment type="caution">
    <text evidence="2">The sequence shown here is derived from an EMBL/GenBank/DDBJ whole genome shotgun (WGS) entry which is preliminary data.</text>
</comment>
<evidence type="ECO:0000313" key="2">
    <source>
        <dbReference type="EMBL" id="TNN26826.1"/>
    </source>
</evidence>
<evidence type="ECO:0000313" key="3">
    <source>
        <dbReference type="Proteomes" id="UP000314294"/>
    </source>
</evidence>
<dbReference type="EMBL" id="SRLO01009413">
    <property type="protein sequence ID" value="TNN26826.1"/>
    <property type="molecule type" value="Genomic_DNA"/>
</dbReference>
<reference evidence="2 3" key="1">
    <citation type="submission" date="2019-03" db="EMBL/GenBank/DDBJ databases">
        <title>First draft genome of Liparis tanakae, snailfish: a comprehensive survey of snailfish specific genes.</title>
        <authorList>
            <person name="Kim W."/>
            <person name="Song I."/>
            <person name="Jeong J.-H."/>
            <person name="Kim D."/>
            <person name="Kim S."/>
            <person name="Ryu S."/>
            <person name="Song J.Y."/>
            <person name="Lee S.K."/>
        </authorList>
    </citation>
    <scope>NUCLEOTIDE SEQUENCE [LARGE SCALE GENOMIC DNA]</scope>
    <source>
        <tissue evidence="2">Muscle</tissue>
    </source>
</reference>
<dbReference type="OrthoDB" id="5593455at2759"/>
<accession>A0A4Z2ED95</accession>
<evidence type="ECO:0000256" key="1">
    <source>
        <dbReference type="SAM" id="MobiDB-lite"/>
    </source>
</evidence>
<protein>
    <submittedName>
        <fullName evidence="2">F-BAR domain only protein 2</fullName>
    </submittedName>
</protein>